<sequence length="341" mass="34274">MGVVVAVDGGGSKTDAVVLSTSGAVLGRARGTGSSPQVLGLEAAIAVFDAVVREALAAAGQSQPDLVRAYMSGVDLPEEFAAFHDAVAALPWAPASAQRPEPVEGQSAPASLVVDNDLVALLRAGTAEPDAVAVVCGTGVNAVGVRRDGAIVRFPALGMISGDWGGGWHLGEQALWHAARAVDGRGPATALVVAIPAVFGLGTIEDVIRALHFRDIPNHDLSRISPAVFACAAQGDEVAASLVDRQSGEIVTFAVTALRRLDLLDAEVPVVLGGGVIAGGDERLMSGIRAGLDARAPRARIVHVEEPPVVGAALLALAAAGADAAALARAEQAVLAVPAAA</sequence>
<dbReference type="PANTHER" id="PTHR43190">
    <property type="entry name" value="N-ACETYL-D-GLUCOSAMINE KINASE"/>
    <property type="match status" value="1"/>
</dbReference>
<dbReference type="STRING" id="1348253.LK09_18200"/>
<comment type="caution">
    <text evidence="2">The sequence shown here is derived from an EMBL/GenBank/DDBJ whole genome shotgun (WGS) entry which is preliminary data.</text>
</comment>
<protein>
    <submittedName>
        <fullName evidence="2">N-acetylglucosamine kinase</fullName>
    </submittedName>
</protein>
<dbReference type="AlphaFoldDB" id="A0A0B2A2J6"/>
<evidence type="ECO:0000313" key="2">
    <source>
        <dbReference type="EMBL" id="KHK95758.1"/>
    </source>
</evidence>
<dbReference type="SUPFAM" id="SSF53067">
    <property type="entry name" value="Actin-like ATPase domain"/>
    <property type="match status" value="2"/>
</dbReference>
<evidence type="ECO:0000313" key="3">
    <source>
        <dbReference type="Proteomes" id="UP000031030"/>
    </source>
</evidence>
<dbReference type="Proteomes" id="UP000031030">
    <property type="component" value="Unassembled WGS sequence"/>
</dbReference>
<organism evidence="2 3">
    <name type="scientific">Microbacterium mangrovi</name>
    <dbReference type="NCBI Taxonomy" id="1348253"/>
    <lineage>
        <taxon>Bacteria</taxon>
        <taxon>Bacillati</taxon>
        <taxon>Actinomycetota</taxon>
        <taxon>Actinomycetes</taxon>
        <taxon>Micrococcales</taxon>
        <taxon>Microbacteriaceae</taxon>
        <taxon>Microbacterium</taxon>
    </lineage>
</organism>
<dbReference type="CDD" id="cd24007">
    <property type="entry name" value="ASKHA_NBD_eukNAGK-like"/>
    <property type="match status" value="1"/>
</dbReference>
<dbReference type="InterPro" id="IPR002731">
    <property type="entry name" value="ATPase_BadF"/>
</dbReference>
<keyword evidence="3" id="KW-1185">Reference proteome</keyword>
<evidence type="ECO:0000259" key="1">
    <source>
        <dbReference type="Pfam" id="PF01869"/>
    </source>
</evidence>
<gene>
    <name evidence="2" type="ORF">LK09_18200</name>
</gene>
<dbReference type="InterPro" id="IPR043129">
    <property type="entry name" value="ATPase_NBD"/>
</dbReference>
<keyword evidence="2" id="KW-0418">Kinase</keyword>
<dbReference type="InterPro" id="IPR052519">
    <property type="entry name" value="Euk-type_GlcNAc_Kinase"/>
</dbReference>
<dbReference type="Gene3D" id="3.30.420.40">
    <property type="match status" value="2"/>
</dbReference>
<dbReference type="GO" id="GO:0016301">
    <property type="term" value="F:kinase activity"/>
    <property type="evidence" value="ECO:0007669"/>
    <property type="project" value="UniProtKB-KW"/>
</dbReference>
<proteinExistence type="predicted"/>
<accession>A0A0B2A2J6</accession>
<name>A0A0B2A2J6_9MICO</name>
<keyword evidence="2" id="KW-0808">Transferase</keyword>
<feature type="domain" description="ATPase BadF/BadG/BcrA/BcrD type" evidence="1">
    <location>
        <begin position="7"/>
        <end position="316"/>
    </location>
</feature>
<dbReference type="OrthoDB" id="5524856at2"/>
<dbReference type="RefSeq" id="WP_039402752.1">
    <property type="nucleotide sequence ID" value="NZ_JTDK01000019.1"/>
</dbReference>
<reference evidence="2 3" key="1">
    <citation type="submission" date="2014-11" db="EMBL/GenBank/DDBJ databases">
        <title>Genome sequence of Microbacterium mangrovi MUSC 115(T).</title>
        <authorList>
            <person name="Lee L.-H."/>
        </authorList>
    </citation>
    <scope>NUCLEOTIDE SEQUENCE [LARGE SCALE GENOMIC DNA]</scope>
    <source>
        <strain evidence="2 3">MUSC 115</strain>
    </source>
</reference>
<dbReference type="Pfam" id="PF01869">
    <property type="entry name" value="BcrAD_BadFG"/>
    <property type="match status" value="1"/>
</dbReference>
<dbReference type="EMBL" id="JTDK01000019">
    <property type="protein sequence ID" value="KHK95758.1"/>
    <property type="molecule type" value="Genomic_DNA"/>
</dbReference>
<dbReference type="PANTHER" id="PTHR43190:SF3">
    <property type="entry name" value="N-ACETYL-D-GLUCOSAMINE KINASE"/>
    <property type="match status" value="1"/>
</dbReference>